<evidence type="ECO:0000313" key="1">
    <source>
        <dbReference type="EMBL" id="KAF4663206.1"/>
    </source>
</evidence>
<protein>
    <submittedName>
        <fullName evidence="1">Uncharacterized protein</fullName>
    </submittedName>
</protein>
<gene>
    <name evidence="2" type="ORF">FOL46_001810</name>
    <name evidence="1" type="ORF">FOZ61_001832</name>
</gene>
<evidence type="ECO:0000313" key="4">
    <source>
        <dbReference type="Proteomes" id="UP000572268"/>
    </source>
</evidence>
<dbReference type="EMBL" id="JABAHT010000148">
    <property type="protein sequence ID" value="KAF4663206.1"/>
    <property type="molecule type" value="Genomic_DNA"/>
</dbReference>
<dbReference type="AlphaFoldDB" id="A0A7J6LVM9"/>
<dbReference type="EMBL" id="JABANN010000153">
    <property type="protein sequence ID" value="KAF4668793.1"/>
    <property type="molecule type" value="Genomic_DNA"/>
</dbReference>
<proteinExistence type="predicted"/>
<sequence length="245" mass="27911">MGAHASVADSPIGQYILEEFQRVKAESGSLTTVKSPDLDEDADARSAITNNLADRQVLYLNEIRNLRTPQDVSIDLNHMAILWKMDAARDGVVDSTELMGFAEYCNGLFKTYGSYDFKEYLQAHCVVDMYNDVFASSDYSLFSDWICRLVAQGERTTTFPSYPGVKFMTRDAVYHLHTFLQQYHIADFRDQQGFLDLLQEVSEGMELMTLDDEHLDDYVPVATVQLFLVNFARSYVSLLKEQMVS</sequence>
<evidence type="ECO:0000313" key="2">
    <source>
        <dbReference type="EMBL" id="KAF4668793.1"/>
    </source>
</evidence>
<reference evidence="3 4" key="1">
    <citation type="submission" date="2020-04" db="EMBL/GenBank/DDBJ databases">
        <title>Perkinsus olseni comparative genomics.</title>
        <authorList>
            <person name="Bogema D.R."/>
        </authorList>
    </citation>
    <scope>NUCLEOTIDE SEQUENCE [LARGE SCALE GENOMIC DNA]</scope>
    <source>
        <strain evidence="1">ATCC PRA-179</strain>
        <strain evidence="2">ATCC PRA-31</strain>
    </source>
</reference>
<comment type="caution">
    <text evidence="1">The sequence shown here is derived from an EMBL/GenBank/DDBJ whole genome shotgun (WGS) entry which is preliminary data.</text>
</comment>
<name>A0A7J6LVM9_PEROL</name>
<dbReference type="Proteomes" id="UP000572268">
    <property type="component" value="Unassembled WGS sequence"/>
</dbReference>
<accession>A0A7J6LVM9</accession>
<organism evidence="1 3">
    <name type="scientific">Perkinsus olseni</name>
    <name type="common">Perkinsus atlanticus</name>
    <dbReference type="NCBI Taxonomy" id="32597"/>
    <lineage>
        <taxon>Eukaryota</taxon>
        <taxon>Sar</taxon>
        <taxon>Alveolata</taxon>
        <taxon>Perkinsozoa</taxon>
        <taxon>Perkinsea</taxon>
        <taxon>Perkinsida</taxon>
        <taxon>Perkinsidae</taxon>
        <taxon>Perkinsus</taxon>
    </lineage>
</organism>
<evidence type="ECO:0000313" key="3">
    <source>
        <dbReference type="Proteomes" id="UP000570595"/>
    </source>
</evidence>
<dbReference type="Proteomes" id="UP000570595">
    <property type="component" value="Unassembled WGS sequence"/>
</dbReference>
<dbReference type="OrthoDB" id="10257659at2759"/>